<dbReference type="InterPro" id="IPR003598">
    <property type="entry name" value="Ig_sub2"/>
</dbReference>
<dbReference type="InterPro" id="IPR013783">
    <property type="entry name" value="Ig-like_fold"/>
</dbReference>
<dbReference type="PANTHER" id="PTHR35971">
    <property type="entry name" value="SI:DKEY-31G6.6"/>
    <property type="match status" value="1"/>
</dbReference>
<reference evidence="6" key="1">
    <citation type="submission" date="2025-08" db="UniProtKB">
        <authorList>
            <consortium name="Ensembl"/>
        </authorList>
    </citation>
    <scope>IDENTIFICATION</scope>
</reference>
<dbReference type="SMART" id="SM00409">
    <property type="entry name" value="IG"/>
    <property type="match status" value="1"/>
</dbReference>
<evidence type="ECO:0000259" key="5">
    <source>
        <dbReference type="PROSITE" id="PS50835"/>
    </source>
</evidence>
<name>A0A3B4UZN6_SERDU</name>
<evidence type="ECO:0000256" key="1">
    <source>
        <dbReference type="ARBA" id="ARBA00004496"/>
    </source>
</evidence>
<dbReference type="GO" id="GO:0005737">
    <property type="term" value="C:cytoplasm"/>
    <property type="evidence" value="ECO:0007669"/>
    <property type="project" value="UniProtKB-SubCell"/>
</dbReference>
<dbReference type="OMA" id="EQMFTNK"/>
<dbReference type="Gene3D" id="2.60.40.10">
    <property type="entry name" value="Immunoglobulins"/>
    <property type="match status" value="1"/>
</dbReference>
<dbReference type="FunFam" id="2.60.40.10:FF:000214">
    <property type="entry name" value="titin isoform X1"/>
    <property type="match status" value="1"/>
</dbReference>
<dbReference type="InterPro" id="IPR003599">
    <property type="entry name" value="Ig_sub"/>
</dbReference>
<dbReference type="SMART" id="SM00408">
    <property type="entry name" value="IGc2"/>
    <property type="match status" value="1"/>
</dbReference>
<dbReference type="InterPro" id="IPR036179">
    <property type="entry name" value="Ig-like_dom_sf"/>
</dbReference>
<dbReference type="PANTHER" id="PTHR35971:SF4">
    <property type="entry name" value="OBSCURIN"/>
    <property type="match status" value="1"/>
</dbReference>
<dbReference type="InterPro" id="IPR052385">
    <property type="entry name" value="Obscurin/Obscurin-like_Reg"/>
</dbReference>
<dbReference type="AlphaFoldDB" id="A0A3B4UZN6"/>
<organism evidence="6 7">
    <name type="scientific">Seriola dumerili</name>
    <name type="common">Greater amberjack</name>
    <name type="synonym">Caranx dumerili</name>
    <dbReference type="NCBI Taxonomy" id="41447"/>
    <lineage>
        <taxon>Eukaryota</taxon>
        <taxon>Metazoa</taxon>
        <taxon>Chordata</taxon>
        <taxon>Craniata</taxon>
        <taxon>Vertebrata</taxon>
        <taxon>Euteleostomi</taxon>
        <taxon>Actinopterygii</taxon>
        <taxon>Neopterygii</taxon>
        <taxon>Teleostei</taxon>
        <taxon>Neoteleostei</taxon>
        <taxon>Acanthomorphata</taxon>
        <taxon>Carangaria</taxon>
        <taxon>Carangiformes</taxon>
        <taxon>Carangidae</taxon>
        <taxon>Seriola</taxon>
    </lineage>
</organism>
<feature type="domain" description="Ig-like" evidence="5">
    <location>
        <begin position="26"/>
        <end position="113"/>
    </location>
</feature>
<dbReference type="SUPFAM" id="SSF48726">
    <property type="entry name" value="Immunoglobulin"/>
    <property type="match status" value="1"/>
</dbReference>
<comment type="subcellular location">
    <subcellularLocation>
        <location evidence="1">Cytoplasm</location>
    </subcellularLocation>
</comment>
<evidence type="ECO:0000256" key="4">
    <source>
        <dbReference type="ARBA" id="ARBA00023157"/>
    </source>
</evidence>
<accession>A0A3B4UZN6</accession>
<keyword evidence="7" id="KW-1185">Reference proteome</keyword>
<reference evidence="6" key="2">
    <citation type="submission" date="2025-09" db="UniProtKB">
        <authorList>
            <consortium name="Ensembl"/>
        </authorList>
    </citation>
    <scope>IDENTIFICATION</scope>
</reference>
<dbReference type="Ensembl" id="ENSSDUT00000024388.1">
    <property type="protein sequence ID" value="ENSSDUP00000023941.1"/>
    <property type="gene ID" value="ENSSDUG00000017412.1"/>
</dbReference>
<evidence type="ECO:0000256" key="2">
    <source>
        <dbReference type="ARBA" id="ARBA00022490"/>
    </source>
</evidence>
<evidence type="ECO:0000313" key="6">
    <source>
        <dbReference type="Ensembl" id="ENSSDUP00000023941.1"/>
    </source>
</evidence>
<keyword evidence="2" id="KW-0963">Cytoplasm</keyword>
<dbReference type="Pfam" id="PF07679">
    <property type="entry name" value="I-set"/>
    <property type="match status" value="1"/>
</dbReference>
<protein>
    <recommendedName>
        <fullName evidence="5">Ig-like domain-containing protein</fullName>
    </recommendedName>
</protein>
<keyword evidence="3" id="KW-0597">Phosphoprotein</keyword>
<dbReference type="GeneTree" id="ENSGT00940000154756"/>
<dbReference type="PROSITE" id="PS50835">
    <property type="entry name" value="IG_LIKE"/>
    <property type="match status" value="1"/>
</dbReference>
<evidence type="ECO:0000313" key="7">
    <source>
        <dbReference type="Proteomes" id="UP000261420"/>
    </source>
</evidence>
<sequence length="142" mass="15595">MCSVHPEQCSCCGFKVVRFCIGNSIPTLTSTEIRAKSAFLNKESVQKEVKATLSQKATLSCEVVDTKTEVKWYKDGKLLSPSRTVHSESKGKTRQLVMDSIEKKDAGEYICEVGTEKLAFKVLVTETGRCGGDGEGKCYICL</sequence>
<proteinExistence type="predicted"/>
<dbReference type="InterPro" id="IPR007110">
    <property type="entry name" value="Ig-like_dom"/>
</dbReference>
<keyword evidence="4" id="KW-1015">Disulfide bond</keyword>
<dbReference type="STRING" id="41447.ENSSDUP00000023941"/>
<evidence type="ECO:0000256" key="3">
    <source>
        <dbReference type="ARBA" id="ARBA00022553"/>
    </source>
</evidence>
<dbReference type="InterPro" id="IPR013098">
    <property type="entry name" value="Ig_I-set"/>
</dbReference>
<dbReference type="Proteomes" id="UP000261420">
    <property type="component" value="Unplaced"/>
</dbReference>